<organism evidence="2 3">
    <name type="scientific">Sporosarcina gallistercoris</name>
    <dbReference type="NCBI Taxonomy" id="2762245"/>
    <lineage>
        <taxon>Bacteria</taxon>
        <taxon>Bacillati</taxon>
        <taxon>Bacillota</taxon>
        <taxon>Bacilli</taxon>
        <taxon>Bacillales</taxon>
        <taxon>Caryophanaceae</taxon>
        <taxon>Sporosarcina</taxon>
    </lineage>
</organism>
<keyword evidence="1" id="KW-0812">Transmembrane</keyword>
<proteinExistence type="predicted"/>
<feature type="transmembrane region" description="Helical" evidence="1">
    <location>
        <begin position="5"/>
        <end position="22"/>
    </location>
</feature>
<dbReference type="Proteomes" id="UP000659496">
    <property type="component" value="Unassembled WGS sequence"/>
</dbReference>
<evidence type="ECO:0000256" key="1">
    <source>
        <dbReference type="SAM" id="Phobius"/>
    </source>
</evidence>
<keyword evidence="1" id="KW-0472">Membrane</keyword>
<comment type="caution">
    <text evidence="2">The sequence shown here is derived from an EMBL/GenBank/DDBJ whole genome shotgun (WGS) entry which is preliminary data.</text>
</comment>
<name>A0ABR8PJU9_9BACL</name>
<keyword evidence="3" id="KW-1185">Reference proteome</keyword>
<keyword evidence="1" id="KW-1133">Transmembrane helix</keyword>
<dbReference type="EMBL" id="JACSQY010000005">
    <property type="protein sequence ID" value="MBD7908465.1"/>
    <property type="molecule type" value="Genomic_DNA"/>
</dbReference>
<feature type="transmembrane region" description="Helical" evidence="1">
    <location>
        <begin position="28"/>
        <end position="44"/>
    </location>
</feature>
<sequence>MSKNVVLAIAGMIVGWLIISFFTKGFDMQYIIGALFGFLLGYIVKKEEKKD</sequence>
<reference evidence="2 3" key="1">
    <citation type="submission" date="2020-08" db="EMBL/GenBank/DDBJ databases">
        <title>A Genomic Blueprint of the Chicken Gut Microbiome.</title>
        <authorList>
            <person name="Gilroy R."/>
            <person name="Ravi A."/>
            <person name="Getino M."/>
            <person name="Pursley I."/>
            <person name="Horton D.L."/>
            <person name="Alikhan N.-F."/>
            <person name="Baker D."/>
            <person name="Gharbi K."/>
            <person name="Hall N."/>
            <person name="Watson M."/>
            <person name="Adriaenssens E.M."/>
            <person name="Foster-Nyarko E."/>
            <person name="Jarju S."/>
            <person name="Secka A."/>
            <person name="Antonio M."/>
            <person name="Oren A."/>
            <person name="Chaudhuri R."/>
            <person name="La Ragione R.M."/>
            <person name="Hildebrand F."/>
            <person name="Pallen M.J."/>
        </authorList>
    </citation>
    <scope>NUCLEOTIDE SEQUENCE [LARGE SCALE GENOMIC DNA]</scope>
    <source>
        <strain evidence="2 3">Sa3CUA8</strain>
    </source>
</reference>
<evidence type="ECO:0000313" key="3">
    <source>
        <dbReference type="Proteomes" id="UP000659496"/>
    </source>
</evidence>
<dbReference type="RefSeq" id="WP_191689616.1">
    <property type="nucleotide sequence ID" value="NZ_JACSQY010000005.1"/>
</dbReference>
<accession>A0ABR8PJU9</accession>
<gene>
    <name evidence="2" type="ORF">H9659_08995</name>
</gene>
<protein>
    <submittedName>
        <fullName evidence="2">tRNA U-34 5-methylaminomethyl-2-thiouridine biosynthesis protein</fullName>
    </submittedName>
</protein>
<evidence type="ECO:0000313" key="2">
    <source>
        <dbReference type="EMBL" id="MBD7908465.1"/>
    </source>
</evidence>